<name>A0AAP0B617_9ASPA</name>
<dbReference type="EMBL" id="JBBWWQ010000015">
    <property type="protein sequence ID" value="KAK8928296.1"/>
    <property type="molecule type" value="Genomic_DNA"/>
</dbReference>
<protein>
    <submittedName>
        <fullName evidence="1">Uncharacterized protein</fullName>
    </submittedName>
</protein>
<proteinExistence type="predicted"/>
<reference evidence="1 2" key="1">
    <citation type="journal article" date="2022" name="Nat. Plants">
        <title>Genomes of leafy and leafless Platanthera orchids illuminate the evolution of mycoheterotrophy.</title>
        <authorList>
            <person name="Li M.H."/>
            <person name="Liu K.W."/>
            <person name="Li Z."/>
            <person name="Lu H.C."/>
            <person name="Ye Q.L."/>
            <person name="Zhang D."/>
            <person name="Wang J.Y."/>
            <person name="Li Y.F."/>
            <person name="Zhong Z.M."/>
            <person name="Liu X."/>
            <person name="Yu X."/>
            <person name="Liu D.K."/>
            <person name="Tu X.D."/>
            <person name="Liu B."/>
            <person name="Hao Y."/>
            <person name="Liao X.Y."/>
            <person name="Jiang Y.T."/>
            <person name="Sun W.H."/>
            <person name="Chen J."/>
            <person name="Chen Y.Q."/>
            <person name="Ai Y."/>
            <person name="Zhai J.W."/>
            <person name="Wu S.S."/>
            <person name="Zhou Z."/>
            <person name="Hsiao Y.Y."/>
            <person name="Wu W.L."/>
            <person name="Chen Y.Y."/>
            <person name="Lin Y.F."/>
            <person name="Hsu J.L."/>
            <person name="Li C.Y."/>
            <person name="Wang Z.W."/>
            <person name="Zhao X."/>
            <person name="Zhong W.Y."/>
            <person name="Ma X.K."/>
            <person name="Ma L."/>
            <person name="Huang J."/>
            <person name="Chen G.Z."/>
            <person name="Huang M.Z."/>
            <person name="Huang L."/>
            <person name="Peng D.H."/>
            <person name="Luo Y.B."/>
            <person name="Zou S.Q."/>
            <person name="Chen S.P."/>
            <person name="Lan S."/>
            <person name="Tsai W.C."/>
            <person name="Van de Peer Y."/>
            <person name="Liu Z.J."/>
        </authorList>
    </citation>
    <scope>NUCLEOTIDE SEQUENCE [LARGE SCALE GENOMIC DNA]</scope>
    <source>
        <strain evidence="1">Lor287</strain>
    </source>
</reference>
<evidence type="ECO:0000313" key="1">
    <source>
        <dbReference type="EMBL" id="KAK8928296.1"/>
    </source>
</evidence>
<sequence length="304" mass="33898">MNRFILCCQGTRLGAPEAPGASWRALARPRRAMCLGRASGARLACLPGAVQARLNPFLGLRIESALPARLPIPVPDSSALLLSSRRSRHRSSFQSPVSIPLGFYTRRRVGDAKEALAGPVLLSGVTETPASSHLLFSFLIKNHNFSLDAFTFLIGAVNNSSAISKSCSLLLEIGPFDDNNEWLMGRMEEDNDVEVEAERKDLVFDDELLTWGTIFSATRVEEEIYRTRLSKGKNVIPTKTLEKRSISKMKNPTPLVIREATTPLIIREANTHQFLEMLMMSMKRKLNTTKKKKIITIVKKMMKT</sequence>
<accession>A0AAP0B617</accession>
<evidence type="ECO:0000313" key="2">
    <source>
        <dbReference type="Proteomes" id="UP001418222"/>
    </source>
</evidence>
<comment type="caution">
    <text evidence="1">The sequence shown here is derived from an EMBL/GenBank/DDBJ whole genome shotgun (WGS) entry which is preliminary data.</text>
</comment>
<gene>
    <name evidence="1" type="ORF">KSP39_PZI017416</name>
</gene>
<dbReference type="Proteomes" id="UP001418222">
    <property type="component" value="Unassembled WGS sequence"/>
</dbReference>
<dbReference type="AlphaFoldDB" id="A0AAP0B617"/>
<keyword evidence="2" id="KW-1185">Reference proteome</keyword>
<organism evidence="1 2">
    <name type="scientific">Platanthera zijinensis</name>
    <dbReference type="NCBI Taxonomy" id="2320716"/>
    <lineage>
        <taxon>Eukaryota</taxon>
        <taxon>Viridiplantae</taxon>
        <taxon>Streptophyta</taxon>
        <taxon>Embryophyta</taxon>
        <taxon>Tracheophyta</taxon>
        <taxon>Spermatophyta</taxon>
        <taxon>Magnoliopsida</taxon>
        <taxon>Liliopsida</taxon>
        <taxon>Asparagales</taxon>
        <taxon>Orchidaceae</taxon>
        <taxon>Orchidoideae</taxon>
        <taxon>Orchideae</taxon>
        <taxon>Orchidinae</taxon>
        <taxon>Platanthera</taxon>
    </lineage>
</organism>